<sequence>MEEGAYSPSLSDSHGGVKETLLMHASPTACVNIRHGLYIRVTDRATLGQGLESEPRQKEKQTRVRQAVDGDRKLGARVPKEADGLQAIGTALFVCLNGGNGSRRDERVGEAVAPQKDTRRLSTPGSRGPELLKRSWEALSQRRVRDSRVVYARRKRKVKYNAVLFASLEPRARVLLERSGSENTSAARLRGGRGYMTATQQLPKSKPALAAVHDYNLSRGLPRAVAYKRYASSLLYQLYSALALARLLPKMAPSRDVVARAALVAVLLVHVCRQPVASVSLDRYLQDPLPVPEFNISTRSSLVAVRGRFWDLQLHGLSATRLERATANLTGQTAEVVTRTELVSLRGQYVLSGDFAFVALRGNGTFWMNATNAVASARAELERGPQGGPWVRAVSAKLEVDDIDMHMENLMGGGRWSTFSNSLLNQISGTVFKQAEQSLRGEIEENVRRRVNEELSRVPVDLTAARSERLVDALLERTAEQLVLVDPYSLPDQARSFDQDLLVLRAQGEMRLVDGTLHGLSTIRRTGEVLAFYQDGTLLLEADVGFSNLTGRWRWWAQLLGAGPSGDASLGVQGLSLHLRIALPLQDVQEGGSPAVLGPVRLEALELRDIGQVWLDLGGLGTFDFLLEALVNLITNVFKWSLAEAALETVAVALRTEIAQLPSFELH</sequence>
<accession>A0ACB8DH22</accession>
<dbReference type="EMBL" id="CM023471">
    <property type="protein sequence ID" value="KAH7967171.1"/>
    <property type="molecule type" value="Genomic_DNA"/>
</dbReference>
<protein>
    <submittedName>
        <fullName evidence="1">Uncharacterized protein</fullName>
    </submittedName>
</protein>
<organism evidence="1 2">
    <name type="scientific">Dermacentor silvarum</name>
    <name type="common">Tick</name>
    <dbReference type="NCBI Taxonomy" id="543639"/>
    <lineage>
        <taxon>Eukaryota</taxon>
        <taxon>Metazoa</taxon>
        <taxon>Ecdysozoa</taxon>
        <taxon>Arthropoda</taxon>
        <taxon>Chelicerata</taxon>
        <taxon>Arachnida</taxon>
        <taxon>Acari</taxon>
        <taxon>Parasitiformes</taxon>
        <taxon>Ixodida</taxon>
        <taxon>Ixodoidea</taxon>
        <taxon>Ixodidae</taxon>
        <taxon>Rhipicephalinae</taxon>
        <taxon>Dermacentor</taxon>
    </lineage>
</organism>
<evidence type="ECO:0000313" key="1">
    <source>
        <dbReference type="EMBL" id="KAH7967171.1"/>
    </source>
</evidence>
<reference evidence="1" key="1">
    <citation type="submission" date="2020-05" db="EMBL/GenBank/DDBJ databases">
        <title>Large-scale comparative analyses of tick genomes elucidate their genetic diversity and vector capacities.</title>
        <authorList>
            <person name="Jia N."/>
            <person name="Wang J."/>
            <person name="Shi W."/>
            <person name="Du L."/>
            <person name="Sun Y."/>
            <person name="Zhan W."/>
            <person name="Jiang J."/>
            <person name="Wang Q."/>
            <person name="Zhang B."/>
            <person name="Ji P."/>
            <person name="Sakyi L.B."/>
            <person name="Cui X."/>
            <person name="Yuan T."/>
            <person name="Jiang B."/>
            <person name="Yang W."/>
            <person name="Lam T.T.-Y."/>
            <person name="Chang Q."/>
            <person name="Ding S."/>
            <person name="Wang X."/>
            <person name="Zhu J."/>
            <person name="Ruan X."/>
            <person name="Zhao L."/>
            <person name="Wei J."/>
            <person name="Que T."/>
            <person name="Du C."/>
            <person name="Cheng J."/>
            <person name="Dai P."/>
            <person name="Han X."/>
            <person name="Huang E."/>
            <person name="Gao Y."/>
            <person name="Liu J."/>
            <person name="Shao H."/>
            <person name="Ye R."/>
            <person name="Li L."/>
            <person name="Wei W."/>
            <person name="Wang X."/>
            <person name="Wang C."/>
            <person name="Yang T."/>
            <person name="Huo Q."/>
            <person name="Li W."/>
            <person name="Guo W."/>
            <person name="Chen H."/>
            <person name="Zhou L."/>
            <person name="Ni X."/>
            <person name="Tian J."/>
            <person name="Zhou Y."/>
            <person name="Sheng Y."/>
            <person name="Liu T."/>
            <person name="Pan Y."/>
            <person name="Xia L."/>
            <person name="Li J."/>
            <person name="Zhao F."/>
            <person name="Cao W."/>
        </authorList>
    </citation>
    <scope>NUCLEOTIDE SEQUENCE</scope>
    <source>
        <strain evidence="1">Dsil-2018</strain>
    </source>
</reference>
<evidence type="ECO:0000313" key="2">
    <source>
        <dbReference type="Proteomes" id="UP000821865"/>
    </source>
</evidence>
<proteinExistence type="predicted"/>
<keyword evidence="2" id="KW-1185">Reference proteome</keyword>
<dbReference type="Proteomes" id="UP000821865">
    <property type="component" value="Chromosome 2"/>
</dbReference>
<name>A0ACB8DH22_DERSI</name>
<gene>
    <name evidence="1" type="ORF">HPB49_023293</name>
</gene>
<comment type="caution">
    <text evidence="1">The sequence shown here is derived from an EMBL/GenBank/DDBJ whole genome shotgun (WGS) entry which is preliminary data.</text>
</comment>